<dbReference type="RefSeq" id="WP_188584965.1">
    <property type="nucleotide sequence ID" value="NZ_BMGC01000002.1"/>
</dbReference>
<dbReference type="InterPro" id="IPR004472">
    <property type="entry name" value="DTB_synth_BioD"/>
</dbReference>
<protein>
    <recommendedName>
        <fullName evidence="1">ATP-dependent dethiobiotin synthetase BioD</fullName>
        <ecNumber evidence="1">6.3.3.3</ecNumber>
    </recommendedName>
    <alternativeName>
        <fullName evidence="1">DTB synthetase</fullName>
        <shortName evidence="1">DTBS</shortName>
    </alternativeName>
    <alternativeName>
        <fullName evidence="1">Dethiobiotin synthase</fullName>
    </alternativeName>
</protein>
<keyword evidence="1" id="KW-0067">ATP-binding</keyword>
<dbReference type="GO" id="GO:0004141">
    <property type="term" value="F:dethiobiotin synthase activity"/>
    <property type="evidence" value="ECO:0007669"/>
    <property type="project" value="UniProtKB-UniRule"/>
</dbReference>
<reference evidence="3" key="2">
    <citation type="submission" date="2020-09" db="EMBL/GenBank/DDBJ databases">
        <authorList>
            <person name="Sun Q."/>
            <person name="Zhou Y."/>
        </authorList>
    </citation>
    <scope>NUCLEOTIDE SEQUENCE</scope>
    <source>
        <strain evidence="3">CGMCC 1.12827</strain>
    </source>
</reference>
<keyword evidence="1" id="KW-0460">Magnesium</keyword>
<feature type="binding site" evidence="1">
    <location>
        <position position="73"/>
    </location>
    <ligand>
        <name>substrate</name>
    </ligand>
</feature>
<feature type="binding site" evidence="1">
    <location>
        <begin position="153"/>
        <end position="156"/>
    </location>
    <ligand>
        <name>ATP</name>
        <dbReference type="ChEBI" id="CHEBI:30616"/>
    </ligand>
</feature>
<comment type="similarity">
    <text evidence="1">Belongs to the dethiobiotin synthetase family.</text>
</comment>
<comment type="catalytic activity">
    <reaction evidence="1">
        <text>(7R,8S)-7,8-diammoniononanoate + CO2 + ATP = (4R,5S)-dethiobiotin + ADP + phosphate + 3 H(+)</text>
        <dbReference type="Rhea" id="RHEA:15805"/>
        <dbReference type="ChEBI" id="CHEBI:15378"/>
        <dbReference type="ChEBI" id="CHEBI:16526"/>
        <dbReference type="ChEBI" id="CHEBI:30616"/>
        <dbReference type="ChEBI" id="CHEBI:43474"/>
        <dbReference type="ChEBI" id="CHEBI:149469"/>
        <dbReference type="ChEBI" id="CHEBI:149473"/>
        <dbReference type="ChEBI" id="CHEBI:456216"/>
        <dbReference type="EC" id="6.3.3.3"/>
    </reaction>
</comment>
<organism evidence="3 4">
    <name type="scientific">Gordonia jinhuaensis</name>
    <dbReference type="NCBI Taxonomy" id="1517702"/>
    <lineage>
        <taxon>Bacteria</taxon>
        <taxon>Bacillati</taxon>
        <taxon>Actinomycetota</taxon>
        <taxon>Actinomycetes</taxon>
        <taxon>Mycobacteriales</taxon>
        <taxon>Gordoniaceae</taxon>
        <taxon>Gordonia</taxon>
    </lineage>
</organism>
<comment type="caution">
    <text evidence="3">The sequence shown here is derived from an EMBL/GenBank/DDBJ whole genome shotgun (WGS) entry which is preliminary data.</text>
</comment>
<comment type="caution">
    <text evidence="1">Lacks conserved residue(s) required for the propagation of feature annotation.</text>
</comment>
<comment type="cofactor">
    <cofactor evidence="1">
        <name>Mg(2+)</name>
        <dbReference type="ChEBI" id="CHEBI:18420"/>
    </cofactor>
</comment>
<dbReference type="EMBL" id="BMGC01000002">
    <property type="protein sequence ID" value="GGB19721.1"/>
    <property type="molecule type" value="Genomic_DNA"/>
</dbReference>
<dbReference type="NCBIfam" id="TIGR00347">
    <property type="entry name" value="bioD"/>
    <property type="match status" value="1"/>
</dbReference>
<feature type="binding site" evidence="1">
    <location>
        <position position="94"/>
    </location>
    <ligand>
        <name>Mg(2+)</name>
        <dbReference type="ChEBI" id="CHEBI:18420"/>
    </ligand>
</feature>
<feature type="active site" evidence="1">
    <location>
        <position position="69"/>
    </location>
</feature>
<keyword evidence="1" id="KW-0547">Nucleotide-binding</keyword>
<evidence type="ECO:0000256" key="2">
    <source>
        <dbReference type="SAM" id="MobiDB-lite"/>
    </source>
</evidence>
<dbReference type="CDD" id="cd03109">
    <property type="entry name" value="DTBS"/>
    <property type="match status" value="1"/>
</dbReference>
<dbReference type="GO" id="GO:0005524">
    <property type="term" value="F:ATP binding"/>
    <property type="evidence" value="ECO:0007669"/>
    <property type="project" value="UniProtKB-UniRule"/>
</dbReference>
<comment type="pathway">
    <text evidence="1">Cofactor biosynthesis; biotin biosynthesis; biotin from 7,8-diaminononanoate: step 1/2.</text>
</comment>
<feature type="binding site" evidence="1">
    <location>
        <begin position="213"/>
        <end position="214"/>
    </location>
    <ligand>
        <name>ATP</name>
        <dbReference type="ChEBI" id="CHEBI:30616"/>
    </ligand>
</feature>
<comment type="subcellular location">
    <subcellularLocation>
        <location evidence="1">Cytoplasm</location>
    </subcellularLocation>
</comment>
<dbReference type="PANTHER" id="PTHR43210">
    <property type="entry name" value="DETHIOBIOTIN SYNTHETASE"/>
    <property type="match status" value="1"/>
</dbReference>
<dbReference type="EC" id="6.3.3.3" evidence="1"/>
<reference evidence="3" key="1">
    <citation type="journal article" date="2014" name="Int. J. Syst. Evol. Microbiol.">
        <title>Complete genome sequence of Corynebacterium casei LMG S-19264T (=DSM 44701T), isolated from a smear-ripened cheese.</title>
        <authorList>
            <consortium name="US DOE Joint Genome Institute (JGI-PGF)"/>
            <person name="Walter F."/>
            <person name="Albersmeier A."/>
            <person name="Kalinowski J."/>
            <person name="Ruckert C."/>
        </authorList>
    </citation>
    <scope>NUCLEOTIDE SEQUENCE</scope>
    <source>
        <strain evidence="3">CGMCC 1.12827</strain>
    </source>
</reference>
<dbReference type="HAMAP" id="MF_00336">
    <property type="entry name" value="BioD"/>
    <property type="match status" value="1"/>
</dbReference>
<comment type="function">
    <text evidence="1">Catalyzes a mechanistically unusual reaction, the ATP-dependent insertion of CO2 between the N7 and N8 nitrogen atoms of 7,8-diaminopelargonic acid (DAPA, also called 7,8-diammoniononanoate) to form a ureido ring.</text>
</comment>
<dbReference type="GO" id="GO:0005829">
    <property type="term" value="C:cytosol"/>
    <property type="evidence" value="ECO:0007669"/>
    <property type="project" value="TreeGrafter"/>
</dbReference>
<feature type="binding site" evidence="1">
    <location>
        <position position="94"/>
    </location>
    <ligand>
        <name>ATP</name>
        <dbReference type="ChEBI" id="CHEBI:30616"/>
    </ligand>
</feature>
<dbReference type="GO" id="GO:0009102">
    <property type="term" value="P:biotin biosynthetic process"/>
    <property type="evidence" value="ECO:0007669"/>
    <property type="project" value="UniProtKB-UniRule"/>
</dbReference>
<name>A0A916SWK6_9ACTN</name>
<sequence length="282" mass="29373">MSPASAPDQSLPVQSLTHDQPNARGQVPPDPAGRVVVVTGTCTDVGKTVTVAALVAGFRAAGCSVAVCKPAQTGVEAGADGDRTDDPRRADGGDLAVVRALANPDETLECARFREPLAPFTAARREHREPLRLAQITAAVDDLRSRHDVVVVEGAGGVLVRFDETTTILSVADALAAPMVVVVDPALGALNHAELTVGAIRAAGVEVAGLVIGRWPRDPDLARRCNLDDLPTVTDSRILGVIPEGVSDLTPAEFAAAAITWLDLSHHIPDTKASPPTRKART</sequence>
<keyword evidence="4" id="KW-1185">Reference proteome</keyword>
<keyword evidence="1" id="KW-0093">Biotin biosynthesis</keyword>
<dbReference type="InterPro" id="IPR027417">
    <property type="entry name" value="P-loop_NTPase"/>
</dbReference>
<feature type="binding site" evidence="1">
    <location>
        <position position="153"/>
    </location>
    <ligand>
        <name>Mg(2+)</name>
        <dbReference type="ChEBI" id="CHEBI:18420"/>
    </ligand>
</feature>
<feature type="compositionally biased region" description="Polar residues" evidence="2">
    <location>
        <begin position="7"/>
        <end position="20"/>
    </location>
</feature>
<feature type="binding site" evidence="1">
    <location>
        <begin position="44"/>
        <end position="49"/>
    </location>
    <ligand>
        <name>ATP</name>
        <dbReference type="ChEBI" id="CHEBI:30616"/>
    </ligand>
</feature>
<keyword evidence="1" id="KW-0963">Cytoplasm</keyword>
<evidence type="ECO:0000313" key="4">
    <source>
        <dbReference type="Proteomes" id="UP000621454"/>
    </source>
</evidence>
<keyword evidence="1" id="KW-0436">Ligase</keyword>
<dbReference type="Gene3D" id="3.40.50.300">
    <property type="entry name" value="P-loop containing nucleotide triphosphate hydrolases"/>
    <property type="match status" value="1"/>
</dbReference>
<feature type="binding site" evidence="1">
    <location>
        <position position="48"/>
    </location>
    <ligand>
        <name>Mg(2+)</name>
        <dbReference type="ChEBI" id="CHEBI:18420"/>
    </ligand>
</feature>
<keyword evidence="1" id="KW-0479">Metal-binding</keyword>
<dbReference type="PANTHER" id="PTHR43210:SF5">
    <property type="entry name" value="DETHIOBIOTIN SYNTHETASE"/>
    <property type="match status" value="1"/>
</dbReference>
<comment type="subunit">
    <text evidence="1">Homodimer.</text>
</comment>
<feature type="region of interest" description="Disordered" evidence="2">
    <location>
        <begin position="1"/>
        <end position="32"/>
    </location>
</feature>
<dbReference type="AlphaFoldDB" id="A0A916SWK6"/>
<dbReference type="SUPFAM" id="SSF52540">
    <property type="entry name" value="P-loop containing nucleoside triphosphate hydrolases"/>
    <property type="match status" value="1"/>
</dbReference>
<gene>
    <name evidence="1 3" type="primary">bioD</name>
    <name evidence="3" type="ORF">GCM10011489_04800</name>
</gene>
<feature type="binding site" evidence="1">
    <location>
        <position position="244"/>
    </location>
    <ligand>
        <name>ATP</name>
        <dbReference type="ChEBI" id="CHEBI:30616"/>
    </ligand>
</feature>
<dbReference type="GO" id="GO:0000287">
    <property type="term" value="F:magnesium ion binding"/>
    <property type="evidence" value="ECO:0007669"/>
    <property type="project" value="UniProtKB-UniRule"/>
</dbReference>
<proteinExistence type="inferred from homology"/>
<accession>A0A916SWK6</accession>
<evidence type="ECO:0000313" key="3">
    <source>
        <dbReference type="EMBL" id="GGB19721.1"/>
    </source>
</evidence>
<evidence type="ECO:0000256" key="1">
    <source>
        <dbReference type="HAMAP-Rule" id="MF_00336"/>
    </source>
</evidence>
<dbReference type="Proteomes" id="UP000621454">
    <property type="component" value="Unassembled WGS sequence"/>
</dbReference>
<dbReference type="Pfam" id="PF13500">
    <property type="entry name" value="AAA_26"/>
    <property type="match status" value="1"/>
</dbReference>